<dbReference type="AlphaFoldDB" id="A0A8S0FLW4"/>
<dbReference type="Pfam" id="PF05159">
    <property type="entry name" value="Capsule_synth"/>
    <property type="match status" value="1"/>
</dbReference>
<dbReference type="GO" id="GO:0015774">
    <property type="term" value="P:polysaccharide transport"/>
    <property type="evidence" value="ECO:0007669"/>
    <property type="project" value="InterPro"/>
</dbReference>
<dbReference type="EMBL" id="AP022360">
    <property type="protein sequence ID" value="BBU81026.1"/>
    <property type="molecule type" value="Genomic_DNA"/>
</dbReference>
<evidence type="ECO:0000313" key="2">
    <source>
        <dbReference type="Proteomes" id="UP000467488"/>
    </source>
</evidence>
<organism evidence="1 2">
    <name type="scientific">Escherichia coli</name>
    <dbReference type="NCBI Taxonomy" id="562"/>
    <lineage>
        <taxon>Bacteria</taxon>
        <taxon>Pseudomonadati</taxon>
        <taxon>Pseudomonadota</taxon>
        <taxon>Gammaproteobacteria</taxon>
        <taxon>Enterobacterales</taxon>
        <taxon>Enterobacteriaceae</taxon>
        <taxon>Escherichia</taxon>
    </lineage>
</organism>
<evidence type="ECO:0000313" key="1">
    <source>
        <dbReference type="EMBL" id="BBU81026.1"/>
    </source>
</evidence>
<reference evidence="1 2" key="1">
    <citation type="submission" date="2020-01" db="EMBL/GenBank/DDBJ databases">
        <title>Dynamics of blaIMP-6 dissemination in carbapenem resistant Enterobacteriacea isolated from regional surveillance in Osaka, Japan.</title>
        <authorList>
            <person name="Abe R."/>
            <person name="Akeda Y."/>
            <person name="Sugawara Y."/>
            <person name="Yamamoto N."/>
            <person name="Tomono K."/>
            <person name="Takeuchi D."/>
            <person name="Kawahara R."/>
            <person name="Hamada S."/>
        </authorList>
    </citation>
    <scope>NUCLEOTIDE SEQUENCE [LARGE SCALE GENOMIC DNA]</scope>
    <source>
        <strain evidence="1 2">E300</strain>
    </source>
</reference>
<proteinExistence type="predicted"/>
<accession>A0A8S0FLW4</accession>
<dbReference type="InterPro" id="IPR007833">
    <property type="entry name" value="Capsule_polysaccharide_synth"/>
</dbReference>
<protein>
    <submittedName>
        <fullName evidence="1">Uncharacterized protein</fullName>
    </submittedName>
</protein>
<dbReference type="GO" id="GO:0000271">
    <property type="term" value="P:polysaccharide biosynthetic process"/>
    <property type="evidence" value="ECO:0007669"/>
    <property type="project" value="InterPro"/>
</dbReference>
<gene>
    <name evidence="1" type="ORF">EIMP300_24260</name>
</gene>
<name>A0A8S0FLW4_ECOLX</name>
<dbReference type="Proteomes" id="UP000467488">
    <property type="component" value="Chromosome"/>
</dbReference>
<sequence>MGNRKGNIPTELIAELADYQALDADIIQCIQRADEVHTMTSLSGFEALLHGKQVHCYGLPFYAGWGLTVDEHHCPRREQKLTIADLIYQALIVYPTYIHPTLLQPITVEEAAEYLIQTPRKPMFIIICSVGPKKSGTSNTLLPQINYVLQGQIWLNNFTVDYYTNYLCKVMH</sequence>